<reference evidence="2 3" key="1">
    <citation type="submission" date="2007-01" db="EMBL/GenBank/DDBJ databases">
        <authorList>
            <person name="Haygood M."/>
            <person name="Podell S."/>
            <person name="Anderson C."/>
            <person name="Hopkinson B."/>
            <person name="Roe K."/>
            <person name="Barbeau K."/>
            <person name="Gaasterland T."/>
            <person name="Ferriera S."/>
            <person name="Johnson J."/>
            <person name="Kravitz S."/>
            <person name="Beeson K."/>
            <person name="Sutton G."/>
            <person name="Rogers Y.-H."/>
            <person name="Friedman R."/>
            <person name="Frazier M."/>
            <person name="Venter J.C."/>
        </authorList>
    </citation>
    <scope>NUCLEOTIDE SEQUENCE [LARGE SCALE GENOMIC DNA]</scope>
    <source>
        <strain evidence="2 3">ATCC 23134</strain>
    </source>
</reference>
<dbReference type="AlphaFoldDB" id="A1ZEZ8"/>
<dbReference type="eggNOG" id="COG1556">
    <property type="taxonomic scope" value="Bacteria"/>
</dbReference>
<dbReference type="InterPro" id="IPR024185">
    <property type="entry name" value="FTHF_cligase-like_sf"/>
</dbReference>
<organism evidence="2 3">
    <name type="scientific">Microscilla marina ATCC 23134</name>
    <dbReference type="NCBI Taxonomy" id="313606"/>
    <lineage>
        <taxon>Bacteria</taxon>
        <taxon>Pseudomonadati</taxon>
        <taxon>Bacteroidota</taxon>
        <taxon>Cytophagia</taxon>
        <taxon>Cytophagales</taxon>
        <taxon>Microscillaceae</taxon>
        <taxon>Microscilla</taxon>
    </lineage>
</organism>
<dbReference type="EMBL" id="AAWS01000004">
    <property type="protein sequence ID" value="EAY31100.1"/>
    <property type="molecule type" value="Genomic_DNA"/>
</dbReference>
<dbReference type="SUPFAM" id="SSF100950">
    <property type="entry name" value="NagB/RpiA/CoA transferase-like"/>
    <property type="match status" value="1"/>
</dbReference>
<dbReference type="InterPro" id="IPR003741">
    <property type="entry name" value="LUD_dom"/>
</dbReference>
<proteinExistence type="predicted"/>
<accession>A1ZEZ8</accession>
<feature type="domain" description="LUD" evidence="1">
    <location>
        <begin position="23"/>
        <end position="186"/>
    </location>
</feature>
<dbReference type="PANTHER" id="PTHR43682:SF1">
    <property type="entry name" value="LACTATE UTILIZATION PROTEIN C"/>
    <property type="match status" value="1"/>
</dbReference>
<evidence type="ECO:0000259" key="1">
    <source>
        <dbReference type="Pfam" id="PF02589"/>
    </source>
</evidence>
<dbReference type="Proteomes" id="UP000004095">
    <property type="component" value="Unassembled WGS sequence"/>
</dbReference>
<name>A1ZEZ8_MICM2</name>
<dbReference type="RefSeq" id="WP_002694248.1">
    <property type="nucleotide sequence ID" value="NZ_AAWS01000004.1"/>
</dbReference>
<comment type="caution">
    <text evidence="2">The sequence shown here is derived from an EMBL/GenBank/DDBJ whole genome shotgun (WGS) entry which is preliminary data.</text>
</comment>
<dbReference type="Gene3D" id="3.40.50.10420">
    <property type="entry name" value="NagB/RpiA/CoA transferase-like"/>
    <property type="match status" value="1"/>
</dbReference>
<dbReference type="Pfam" id="PF02589">
    <property type="entry name" value="LUD_dom"/>
    <property type="match status" value="1"/>
</dbReference>
<gene>
    <name evidence="2" type="ORF">M23134_07508</name>
</gene>
<dbReference type="OrthoDB" id="9794157at2"/>
<dbReference type="PANTHER" id="PTHR43682">
    <property type="entry name" value="LACTATE UTILIZATION PROTEIN C"/>
    <property type="match status" value="1"/>
</dbReference>
<sequence length="193" mass="21777">MPKPDFSVGVYTKSQEEYPEVIFAENFKQNNGDFYYCESTEMFVDTLKHVLTQRDEENIYVWERDLQKIVEAGDIKFTYDDTDFLRAEIGITSCEALIARTGSVLISSRQTSGRRLSIYPPVHIVVAYASQLVYGVREGLALMSDKYSQGVLPSMISLTTGPSRTADIEKTLVLGAHGPKEIILFFIDDNSDH</sequence>
<keyword evidence="3" id="KW-1185">Reference proteome</keyword>
<evidence type="ECO:0000313" key="2">
    <source>
        <dbReference type="EMBL" id="EAY31100.1"/>
    </source>
</evidence>
<evidence type="ECO:0000313" key="3">
    <source>
        <dbReference type="Proteomes" id="UP000004095"/>
    </source>
</evidence>
<dbReference type="InterPro" id="IPR037171">
    <property type="entry name" value="NagB/RpiA_transferase-like"/>
</dbReference>
<protein>
    <recommendedName>
        <fullName evidence="1">LUD domain-containing protein</fullName>
    </recommendedName>
</protein>